<dbReference type="PANTHER" id="PTHR46696">
    <property type="entry name" value="P450, PUTATIVE (EUROFUNG)-RELATED"/>
    <property type="match status" value="1"/>
</dbReference>
<evidence type="ECO:0000313" key="3">
    <source>
        <dbReference type="EMBL" id="RDG39939.1"/>
    </source>
</evidence>
<dbReference type="OrthoDB" id="142769at2"/>
<keyword evidence="2" id="KW-0479">Metal-binding</keyword>
<dbReference type="GO" id="GO:0004497">
    <property type="term" value="F:monooxygenase activity"/>
    <property type="evidence" value="ECO:0007669"/>
    <property type="project" value="UniProtKB-KW"/>
</dbReference>
<organism evidence="3 4">
    <name type="scientific">Streptomyces corynorhini</name>
    <dbReference type="NCBI Taxonomy" id="2282652"/>
    <lineage>
        <taxon>Bacteria</taxon>
        <taxon>Bacillati</taxon>
        <taxon>Actinomycetota</taxon>
        <taxon>Actinomycetes</taxon>
        <taxon>Kitasatosporales</taxon>
        <taxon>Streptomycetaceae</taxon>
        <taxon>Streptomyces</taxon>
    </lineage>
</organism>
<sequence length="290" mass="31742">MSRQTAGSSSSGKDVIDVVEDFAYPLPVTVICRLLGVPHADVPEIRGWTDEIIASVDLTPGSDEEGRRATGLEARQAMGAYLGDLADKRRDDPADDMLSALVHDSGPDGPLTKTELMATATLLLIAGHETTVNLITNGVLTLLRRPAAFRQLREHPELMPGAVEELLRYEPPVHLLPQRTPLADVEVSDVTIPRGVPLILVLASGNRDPRRFDHPDRFDPARQDNQHFGFGSGVHNCFGAPLARLEAQLALRAALPRIEGFQLTEDPPPYRRSPILRGPRHLRIERVSGP</sequence>
<name>A0A370BHY7_9ACTN</name>
<evidence type="ECO:0000256" key="2">
    <source>
        <dbReference type="RuleBase" id="RU000461"/>
    </source>
</evidence>
<dbReference type="GO" id="GO:0016705">
    <property type="term" value="F:oxidoreductase activity, acting on paired donors, with incorporation or reduction of molecular oxygen"/>
    <property type="evidence" value="ECO:0007669"/>
    <property type="project" value="InterPro"/>
</dbReference>
<dbReference type="InterPro" id="IPR036396">
    <property type="entry name" value="Cyt_P450_sf"/>
</dbReference>
<dbReference type="InterPro" id="IPR002397">
    <property type="entry name" value="Cyt_P450_B"/>
</dbReference>
<dbReference type="SUPFAM" id="SSF48264">
    <property type="entry name" value="Cytochrome P450"/>
    <property type="match status" value="1"/>
</dbReference>
<dbReference type="InterPro" id="IPR017972">
    <property type="entry name" value="Cyt_P450_CS"/>
</dbReference>
<evidence type="ECO:0000256" key="1">
    <source>
        <dbReference type="ARBA" id="ARBA00010617"/>
    </source>
</evidence>
<dbReference type="AlphaFoldDB" id="A0A370BHY7"/>
<evidence type="ECO:0000313" key="4">
    <source>
        <dbReference type="Proteomes" id="UP000253741"/>
    </source>
</evidence>
<gene>
    <name evidence="3" type="ORF">DVH02_01115</name>
</gene>
<keyword evidence="4" id="KW-1185">Reference proteome</keyword>
<keyword evidence="2" id="KW-0408">Iron</keyword>
<dbReference type="PRINTS" id="PR00385">
    <property type="entry name" value="P450"/>
</dbReference>
<accession>A0A370BHY7</accession>
<dbReference type="PROSITE" id="PS00086">
    <property type="entry name" value="CYTOCHROME_P450"/>
    <property type="match status" value="1"/>
</dbReference>
<protein>
    <submittedName>
        <fullName evidence="3">Cytochrome P450</fullName>
    </submittedName>
</protein>
<keyword evidence="2" id="KW-0560">Oxidoreductase</keyword>
<comment type="similarity">
    <text evidence="1 2">Belongs to the cytochrome P450 family.</text>
</comment>
<keyword evidence="2" id="KW-0503">Monooxygenase</keyword>
<keyword evidence="2" id="KW-0349">Heme</keyword>
<comment type="caution">
    <text evidence="3">The sequence shown here is derived from an EMBL/GenBank/DDBJ whole genome shotgun (WGS) entry which is preliminary data.</text>
</comment>
<dbReference type="Pfam" id="PF00067">
    <property type="entry name" value="p450"/>
    <property type="match status" value="1"/>
</dbReference>
<dbReference type="GO" id="GO:0020037">
    <property type="term" value="F:heme binding"/>
    <property type="evidence" value="ECO:0007669"/>
    <property type="project" value="InterPro"/>
</dbReference>
<dbReference type="CDD" id="cd20625">
    <property type="entry name" value="CYP164-like"/>
    <property type="match status" value="1"/>
</dbReference>
<dbReference type="PANTHER" id="PTHR46696:SF1">
    <property type="entry name" value="CYTOCHROME P450 YJIB-RELATED"/>
    <property type="match status" value="1"/>
</dbReference>
<dbReference type="EMBL" id="QQNA01000005">
    <property type="protein sequence ID" value="RDG39939.1"/>
    <property type="molecule type" value="Genomic_DNA"/>
</dbReference>
<dbReference type="GO" id="GO:0005506">
    <property type="term" value="F:iron ion binding"/>
    <property type="evidence" value="ECO:0007669"/>
    <property type="project" value="InterPro"/>
</dbReference>
<dbReference type="InterPro" id="IPR001128">
    <property type="entry name" value="Cyt_P450"/>
</dbReference>
<dbReference type="Proteomes" id="UP000253741">
    <property type="component" value="Unassembled WGS sequence"/>
</dbReference>
<dbReference type="Gene3D" id="1.10.630.10">
    <property type="entry name" value="Cytochrome P450"/>
    <property type="match status" value="1"/>
</dbReference>
<dbReference type="PRINTS" id="PR00359">
    <property type="entry name" value="BP450"/>
</dbReference>
<reference evidence="3 4" key="1">
    <citation type="submission" date="2018-07" db="EMBL/GenBank/DDBJ databases">
        <title>Streptomyces species from bats.</title>
        <authorList>
            <person name="Dunlap C."/>
        </authorList>
    </citation>
    <scope>NUCLEOTIDE SEQUENCE [LARGE SCALE GENOMIC DNA]</scope>
    <source>
        <strain evidence="3 4">AC230</strain>
    </source>
</reference>
<proteinExistence type="inferred from homology"/>